<evidence type="ECO:0000256" key="2">
    <source>
        <dbReference type="SAM" id="SignalP"/>
    </source>
</evidence>
<dbReference type="InterPro" id="IPR005064">
    <property type="entry name" value="BUG"/>
</dbReference>
<feature type="signal peptide" evidence="2">
    <location>
        <begin position="1"/>
        <end position="23"/>
    </location>
</feature>
<dbReference type="Gene3D" id="3.40.190.10">
    <property type="entry name" value="Periplasmic binding protein-like II"/>
    <property type="match status" value="1"/>
</dbReference>
<keyword evidence="4" id="KW-1185">Reference proteome</keyword>
<dbReference type="PIRSF" id="PIRSF017082">
    <property type="entry name" value="YflP"/>
    <property type="match status" value="1"/>
</dbReference>
<protein>
    <recommendedName>
        <fullName evidence="5">ABC transporter substrate-binding protein</fullName>
    </recommendedName>
</protein>
<feature type="chain" id="PRO_5004771707" description="ABC transporter substrate-binding protein" evidence="2">
    <location>
        <begin position="24"/>
        <end position="321"/>
    </location>
</feature>
<evidence type="ECO:0000256" key="1">
    <source>
        <dbReference type="ARBA" id="ARBA00006987"/>
    </source>
</evidence>
<accession>V8QUC8</accession>
<dbReference type="HOGENOM" id="CLU_045683_0_2_4"/>
<comment type="similarity">
    <text evidence="1">Belongs to the UPF0065 (bug) family.</text>
</comment>
<dbReference type="PATRIC" id="fig|1424334.3.peg.2286"/>
<dbReference type="SUPFAM" id="SSF53850">
    <property type="entry name" value="Periplasmic binding protein-like II"/>
    <property type="match status" value="1"/>
</dbReference>
<evidence type="ECO:0008006" key="5">
    <source>
        <dbReference type="Google" id="ProtNLM"/>
    </source>
</evidence>
<dbReference type="eggNOG" id="COG3181">
    <property type="taxonomic scope" value="Bacteria"/>
</dbReference>
<dbReference type="InterPro" id="IPR042100">
    <property type="entry name" value="Bug_dom1"/>
</dbReference>
<dbReference type="Proteomes" id="UP000018733">
    <property type="component" value="Unassembled WGS sequence"/>
</dbReference>
<dbReference type="Pfam" id="PF03401">
    <property type="entry name" value="TctC"/>
    <property type="match status" value="1"/>
</dbReference>
<dbReference type="PANTHER" id="PTHR42928">
    <property type="entry name" value="TRICARBOXYLATE-BINDING PROTEIN"/>
    <property type="match status" value="1"/>
</dbReference>
<evidence type="ECO:0000313" key="4">
    <source>
        <dbReference type="Proteomes" id="UP000018733"/>
    </source>
</evidence>
<organism evidence="3 4">
    <name type="scientific">Advenella kashmirensis W13003</name>
    <dbReference type="NCBI Taxonomy" id="1424334"/>
    <lineage>
        <taxon>Bacteria</taxon>
        <taxon>Pseudomonadati</taxon>
        <taxon>Pseudomonadota</taxon>
        <taxon>Betaproteobacteria</taxon>
        <taxon>Burkholderiales</taxon>
        <taxon>Alcaligenaceae</taxon>
    </lineage>
</organism>
<gene>
    <name evidence="3" type="ORF">W822_11360</name>
</gene>
<dbReference type="AlphaFoldDB" id="V8QUC8"/>
<dbReference type="Gene3D" id="3.40.190.150">
    <property type="entry name" value="Bordetella uptake gene, domain 1"/>
    <property type="match status" value="1"/>
</dbReference>
<reference evidence="3 4" key="1">
    <citation type="journal article" date="2014" name="Genome Announc.">
        <title>Draft Genome Sequence of Advenella kashmirensis Strain W13003, a Polycyclic Aromatic Hydrocarbon-Degrading Bacterium.</title>
        <authorList>
            <person name="Wang X."/>
            <person name="Jin D."/>
            <person name="Zhou L."/>
            <person name="Wu L."/>
            <person name="An W."/>
            <person name="Zhao L."/>
        </authorList>
    </citation>
    <scope>NUCLEOTIDE SEQUENCE [LARGE SCALE GENOMIC DNA]</scope>
    <source>
        <strain evidence="3 4">W13003</strain>
    </source>
</reference>
<dbReference type="CDD" id="cd07012">
    <property type="entry name" value="PBP2_Bug_TTT"/>
    <property type="match status" value="1"/>
</dbReference>
<name>V8QUC8_9BURK</name>
<proteinExistence type="inferred from homology"/>
<keyword evidence="2" id="KW-0732">Signal</keyword>
<sequence length="321" mass="34391">MKPMIKKLLACAAMLALPGAVWAQSIDKWPEKPVVLIVPYSPGGGTDILARMIGAKLSEIWKQTVVVENKAGANGIIGSADVQRAAPDGYKIMLVVGSHVINKILTKSVPFDPQTDFTPITRFAVSPSILAVKNEGKFQDLPSYIEAGKKQDVSIGYSEGQTQLTGELIRQATGIKAVPVPYKGGSPLMVDIVGGHVDSGVTSVLTVLPYVKSGQLKVIAVAADTPLDVFPEAVTFKQTGHPEVESLSWYGFFGPKNMPDAIVSKINDSLLTATQDPKIAEQLKAQGATVTLDKPAQFRVFLENEKKKWQRVADKGGITAK</sequence>
<dbReference type="STRING" id="1424334.W822_11360"/>
<comment type="caution">
    <text evidence="3">The sequence shown here is derived from an EMBL/GenBank/DDBJ whole genome shotgun (WGS) entry which is preliminary data.</text>
</comment>
<evidence type="ECO:0000313" key="3">
    <source>
        <dbReference type="EMBL" id="ETF03526.1"/>
    </source>
</evidence>
<dbReference type="PANTHER" id="PTHR42928:SF5">
    <property type="entry name" value="BLR1237 PROTEIN"/>
    <property type="match status" value="1"/>
</dbReference>
<dbReference type="EMBL" id="AYXT01000009">
    <property type="protein sequence ID" value="ETF03526.1"/>
    <property type="molecule type" value="Genomic_DNA"/>
</dbReference>
<dbReference type="RefSeq" id="WP_024005238.1">
    <property type="nucleotide sequence ID" value="NZ_KI650979.1"/>
</dbReference>